<accession>A0AAW2UTP6</accession>
<dbReference type="EMBL" id="JACGWJ010000005">
    <property type="protein sequence ID" value="KAL0419625.1"/>
    <property type="molecule type" value="Genomic_DNA"/>
</dbReference>
<sequence>MLAEEVGVCVEVARGTNVEVREEDIGEKIEMVMGESEEGQRMRRRAIEVKEVIEEGMRDEGAHKGSSVKAMHDFFAAAHSACF</sequence>
<gene>
    <name evidence="1" type="ORF">Sradi_1376000</name>
</gene>
<organism evidence="1">
    <name type="scientific">Sesamum radiatum</name>
    <name type="common">Black benniseed</name>
    <dbReference type="NCBI Taxonomy" id="300843"/>
    <lineage>
        <taxon>Eukaryota</taxon>
        <taxon>Viridiplantae</taxon>
        <taxon>Streptophyta</taxon>
        <taxon>Embryophyta</taxon>
        <taxon>Tracheophyta</taxon>
        <taxon>Spermatophyta</taxon>
        <taxon>Magnoliopsida</taxon>
        <taxon>eudicotyledons</taxon>
        <taxon>Gunneridae</taxon>
        <taxon>Pentapetalae</taxon>
        <taxon>asterids</taxon>
        <taxon>lamiids</taxon>
        <taxon>Lamiales</taxon>
        <taxon>Pedaliaceae</taxon>
        <taxon>Sesamum</taxon>
    </lineage>
</organism>
<dbReference type="Gene3D" id="3.40.50.2000">
    <property type="entry name" value="Glycogen Phosphorylase B"/>
    <property type="match status" value="2"/>
</dbReference>
<dbReference type="SUPFAM" id="SSF53756">
    <property type="entry name" value="UDP-Glycosyltransferase/glycogen phosphorylase"/>
    <property type="match status" value="1"/>
</dbReference>
<protein>
    <submittedName>
        <fullName evidence="1">Uncharacterized protein</fullName>
    </submittedName>
</protein>
<dbReference type="AlphaFoldDB" id="A0AAW2UTP6"/>
<name>A0AAW2UTP6_SESRA</name>
<reference evidence="1" key="1">
    <citation type="submission" date="2020-06" db="EMBL/GenBank/DDBJ databases">
        <authorList>
            <person name="Li T."/>
            <person name="Hu X."/>
            <person name="Zhang T."/>
            <person name="Song X."/>
            <person name="Zhang H."/>
            <person name="Dai N."/>
            <person name="Sheng W."/>
            <person name="Hou X."/>
            <person name="Wei L."/>
        </authorList>
    </citation>
    <scope>NUCLEOTIDE SEQUENCE</scope>
    <source>
        <strain evidence="1">G02</strain>
        <tissue evidence="1">Leaf</tissue>
    </source>
</reference>
<proteinExistence type="predicted"/>
<reference evidence="1" key="2">
    <citation type="journal article" date="2024" name="Plant">
        <title>Genomic evolution and insights into agronomic trait innovations of Sesamum species.</title>
        <authorList>
            <person name="Miao H."/>
            <person name="Wang L."/>
            <person name="Qu L."/>
            <person name="Liu H."/>
            <person name="Sun Y."/>
            <person name="Le M."/>
            <person name="Wang Q."/>
            <person name="Wei S."/>
            <person name="Zheng Y."/>
            <person name="Lin W."/>
            <person name="Duan Y."/>
            <person name="Cao H."/>
            <person name="Xiong S."/>
            <person name="Wang X."/>
            <person name="Wei L."/>
            <person name="Li C."/>
            <person name="Ma Q."/>
            <person name="Ju M."/>
            <person name="Zhao R."/>
            <person name="Li G."/>
            <person name="Mu C."/>
            <person name="Tian Q."/>
            <person name="Mei H."/>
            <person name="Zhang T."/>
            <person name="Gao T."/>
            <person name="Zhang H."/>
        </authorList>
    </citation>
    <scope>NUCLEOTIDE SEQUENCE</scope>
    <source>
        <strain evidence="1">G02</strain>
    </source>
</reference>
<comment type="caution">
    <text evidence="1">The sequence shown here is derived from an EMBL/GenBank/DDBJ whole genome shotgun (WGS) entry which is preliminary data.</text>
</comment>
<evidence type="ECO:0000313" key="1">
    <source>
        <dbReference type="EMBL" id="KAL0419625.1"/>
    </source>
</evidence>